<evidence type="ECO:0000259" key="7">
    <source>
        <dbReference type="Pfam" id="PF00361"/>
    </source>
</evidence>
<evidence type="ECO:0000256" key="2">
    <source>
        <dbReference type="ARBA" id="ARBA00022692"/>
    </source>
</evidence>
<feature type="transmembrane region" description="Helical" evidence="6">
    <location>
        <begin position="529"/>
        <end position="554"/>
    </location>
</feature>
<dbReference type="PATRIC" id="fig|360411.5.peg.92"/>
<dbReference type="Gene3D" id="1.20.5.2700">
    <property type="match status" value="1"/>
</dbReference>
<comment type="caution">
    <text evidence="9">The sequence shown here is derived from an EMBL/GenBank/DDBJ whole genome shotgun (WGS) entry which is preliminary data.</text>
</comment>
<dbReference type="GO" id="GO:0015990">
    <property type="term" value="P:electron transport coupled proton transport"/>
    <property type="evidence" value="ECO:0007669"/>
    <property type="project" value="TreeGrafter"/>
</dbReference>
<dbReference type="NCBIfam" id="TIGR01974">
    <property type="entry name" value="NDH_I_L"/>
    <property type="match status" value="1"/>
</dbReference>
<feature type="transmembrane region" description="Helical" evidence="6">
    <location>
        <begin position="88"/>
        <end position="107"/>
    </location>
</feature>
<keyword evidence="3 6" id="KW-1133">Transmembrane helix</keyword>
<feature type="domain" description="NADH:quinone oxidoreductase/Mrp antiporter transmembrane" evidence="7">
    <location>
        <begin position="145"/>
        <end position="459"/>
    </location>
</feature>
<feature type="transmembrane region" description="Helical" evidence="6">
    <location>
        <begin position="641"/>
        <end position="659"/>
    </location>
</feature>
<dbReference type="GO" id="GO:0003954">
    <property type="term" value="F:NADH dehydrogenase activity"/>
    <property type="evidence" value="ECO:0007669"/>
    <property type="project" value="TreeGrafter"/>
</dbReference>
<evidence type="ECO:0000256" key="5">
    <source>
        <dbReference type="RuleBase" id="RU000320"/>
    </source>
</evidence>
<dbReference type="PRINTS" id="PR01434">
    <property type="entry name" value="NADHDHGNASE5"/>
</dbReference>
<evidence type="ECO:0000313" key="10">
    <source>
        <dbReference type="Proteomes" id="UP000050514"/>
    </source>
</evidence>
<feature type="transmembrane region" description="Helical" evidence="6">
    <location>
        <begin position="298"/>
        <end position="316"/>
    </location>
</feature>
<feature type="transmembrane region" description="Helical" evidence="6">
    <location>
        <begin position="355"/>
        <end position="372"/>
    </location>
</feature>
<keyword evidence="10" id="KW-1185">Reference proteome</keyword>
<dbReference type="Proteomes" id="UP000050514">
    <property type="component" value="Unassembled WGS sequence"/>
</dbReference>
<feature type="transmembrane region" description="Helical" evidence="6">
    <location>
        <begin position="39"/>
        <end position="60"/>
    </location>
</feature>
<dbReference type="EMBL" id="LGHJ01000011">
    <property type="protein sequence ID" value="KPL76671.1"/>
    <property type="molecule type" value="Genomic_DNA"/>
</dbReference>
<dbReference type="InterPro" id="IPR001750">
    <property type="entry name" value="ND/Mrp_TM"/>
</dbReference>
<feature type="transmembrane region" description="Helical" evidence="6">
    <location>
        <begin position="408"/>
        <end position="428"/>
    </location>
</feature>
<dbReference type="PANTHER" id="PTHR42829:SF2">
    <property type="entry name" value="NADH-UBIQUINONE OXIDOREDUCTASE CHAIN 5"/>
    <property type="match status" value="1"/>
</dbReference>
<sequence length="660" mass="71093">MNFETVLPLAPWVVFFPVLGILLNLLLGKRLGEKGIGIIASLAAGLSFGVAVLLALGLAGHPEGATYPFLRWLAVGDFVADWNFRVDTLSVTMMLVVAGVGSLIHIYSIGYMHADVRHNGEPGRFRRFFVFLNLFVAAMMILVSADNFLMLFVGWEGVGLCSYLLIGFWFEKGAGGIANAQAAKKAFVVNRIGDFGLLIAIFLIFYNFGSLDFETVFAQAPQVAAALPGVILAITLFMLLGVTGKSAQLPLYVWLPDAMAGPTPVSALIHAATMVTAGVYLVARSQALYQQVVLAQDVVMWVGAATAFFAATIAVGQYDIKKVLAYSTISQLGFMVTAVGMGAAVAGMFHLVTHAFFKALLFLGAGSVILGMEHGHEHAAAHGSHTEGHHSAFDPQDMRNMGGLREKMPLTFWVYLIGALALAGIAPLSGFFSKDEILADASLHHPAVYLVLTAAAFLTAFYVARQLAMVFFGKPRSEAAAGAAESPAVVTVPLVILAVLAAVGGLLNFPTTHWLEKWLEHSLYGVEPARFILSVALISLAVALTGLLIGWLVYGRKPLEDARQPDPLARPLNGLFLALEHKWWVDELYQAVVVKPYLRLAQFLAQPVDQGVIDGLVNGVGNLLRSTAQSWRRIQNGYVRSYALTILLGVVLVVTYLVLR</sequence>
<feature type="transmembrane region" description="Helical" evidence="6">
    <location>
        <begin position="265"/>
        <end position="283"/>
    </location>
</feature>
<dbReference type="GO" id="GO:0042773">
    <property type="term" value="P:ATP synthesis coupled electron transport"/>
    <property type="evidence" value="ECO:0007669"/>
    <property type="project" value="InterPro"/>
</dbReference>
<dbReference type="PRINTS" id="PR01435">
    <property type="entry name" value="NPOXDRDTASE5"/>
</dbReference>
<evidence type="ECO:0000256" key="4">
    <source>
        <dbReference type="ARBA" id="ARBA00023136"/>
    </source>
</evidence>
<dbReference type="GO" id="GO:0016020">
    <property type="term" value="C:membrane"/>
    <property type="evidence" value="ECO:0007669"/>
    <property type="project" value="UniProtKB-SubCell"/>
</dbReference>
<keyword evidence="4 6" id="KW-0472">Membrane</keyword>
<feature type="transmembrane region" description="Helical" evidence="6">
    <location>
        <begin position="488"/>
        <end position="509"/>
    </location>
</feature>
<feature type="transmembrane region" description="Helical" evidence="6">
    <location>
        <begin position="448"/>
        <end position="468"/>
    </location>
</feature>
<evidence type="ECO:0000313" key="9">
    <source>
        <dbReference type="EMBL" id="KPL76671.1"/>
    </source>
</evidence>
<feature type="transmembrane region" description="Helical" evidence="6">
    <location>
        <begin position="323"/>
        <end position="349"/>
    </location>
</feature>
<evidence type="ECO:0008006" key="11">
    <source>
        <dbReference type="Google" id="ProtNLM"/>
    </source>
</evidence>
<protein>
    <recommendedName>
        <fullName evidence="11">NADH-quinone oxidoreductase subunit L</fullName>
    </recommendedName>
</protein>
<comment type="subcellular location">
    <subcellularLocation>
        <location evidence="1">Endomembrane system</location>
        <topology evidence="1">Multi-pass membrane protein</topology>
    </subcellularLocation>
    <subcellularLocation>
        <location evidence="5">Membrane</location>
        <topology evidence="5">Multi-pass membrane protein</topology>
    </subcellularLocation>
</comment>
<name>A0A0P6X274_9CHLR</name>
<dbReference type="NCBIfam" id="NF005141">
    <property type="entry name" value="PRK06590.1"/>
    <property type="match status" value="1"/>
</dbReference>
<dbReference type="Pfam" id="PF00662">
    <property type="entry name" value="Proton_antipo_N"/>
    <property type="match status" value="1"/>
</dbReference>
<accession>A0A0P6X274</accession>
<organism evidence="9 10">
    <name type="scientific">Bellilinea caldifistulae</name>
    <dbReference type="NCBI Taxonomy" id="360411"/>
    <lineage>
        <taxon>Bacteria</taxon>
        <taxon>Bacillati</taxon>
        <taxon>Chloroflexota</taxon>
        <taxon>Anaerolineae</taxon>
        <taxon>Anaerolineales</taxon>
        <taxon>Anaerolineaceae</taxon>
        <taxon>Bellilinea</taxon>
    </lineage>
</organism>
<feature type="domain" description="NADH-Ubiquinone oxidoreductase (complex I) chain 5 N-terminal" evidence="8">
    <location>
        <begin position="72"/>
        <end position="117"/>
    </location>
</feature>
<feature type="transmembrane region" description="Helical" evidence="6">
    <location>
        <begin position="151"/>
        <end position="171"/>
    </location>
</feature>
<dbReference type="STRING" id="360411.AC812_04980"/>
<dbReference type="RefSeq" id="WP_061919818.1">
    <property type="nucleotide sequence ID" value="NZ_DF967971.1"/>
</dbReference>
<dbReference type="AlphaFoldDB" id="A0A0P6X274"/>
<proteinExistence type="predicted"/>
<keyword evidence="2 5" id="KW-0812">Transmembrane</keyword>
<evidence type="ECO:0000259" key="8">
    <source>
        <dbReference type="Pfam" id="PF00662"/>
    </source>
</evidence>
<feature type="transmembrane region" description="Helical" evidence="6">
    <location>
        <begin position="6"/>
        <end position="27"/>
    </location>
</feature>
<feature type="transmembrane region" description="Helical" evidence="6">
    <location>
        <begin position="223"/>
        <end position="244"/>
    </location>
</feature>
<gene>
    <name evidence="9" type="ORF">AC812_04980</name>
</gene>
<feature type="transmembrane region" description="Helical" evidence="6">
    <location>
        <begin position="128"/>
        <end position="145"/>
    </location>
</feature>
<dbReference type="PANTHER" id="PTHR42829">
    <property type="entry name" value="NADH-UBIQUINONE OXIDOREDUCTASE CHAIN 5"/>
    <property type="match status" value="1"/>
</dbReference>
<evidence type="ECO:0000256" key="3">
    <source>
        <dbReference type="ARBA" id="ARBA00022989"/>
    </source>
</evidence>
<reference evidence="9 10" key="1">
    <citation type="submission" date="2015-07" db="EMBL/GenBank/DDBJ databases">
        <title>Draft genome of Bellilinea caldifistulae DSM 17877.</title>
        <authorList>
            <person name="Hemp J."/>
            <person name="Ward L.M."/>
            <person name="Pace L.A."/>
            <person name="Fischer W.W."/>
        </authorList>
    </citation>
    <scope>NUCLEOTIDE SEQUENCE [LARGE SCALE GENOMIC DNA]</scope>
    <source>
        <strain evidence="9 10">GOMI-1</strain>
    </source>
</reference>
<dbReference type="Pfam" id="PF00361">
    <property type="entry name" value="Proton_antipo_M"/>
    <property type="match status" value="1"/>
</dbReference>
<dbReference type="InterPro" id="IPR001516">
    <property type="entry name" value="Proton_antipo_N"/>
</dbReference>
<dbReference type="GO" id="GO:0012505">
    <property type="term" value="C:endomembrane system"/>
    <property type="evidence" value="ECO:0007669"/>
    <property type="project" value="UniProtKB-SubCell"/>
</dbReference>
<evidence type="ECO:0000256" key="1">
    <source>
        <dbReference type="ARBA" id="ARBA00004127"/>
    </source>
</evidence>
<dbReference type="InterPro" id="IPR018393">
    <property type="entry name" value="NADHpl_OxRdtase_5_subgr"/>
</dbReference>
<dbReference type="GO" id="GO:0008137">
    <property type="term" value="F:NADH dehydrogenase (ubiquinone) activity"/>
    <property type="evidence" value="ECO:0007669"/>
    <property type="project" value="InterPro"/>
</dbReference>
<dbReference type="InterPro" id="IPR003945">
    <property type="entry name" value="NU5C-like"/>
</dbReference>
<evidence type="ECO:0000256" key="6">
    <source>
        <dbReference type="SAM" id="Phobius"/>
    </source>
</evidence>
<feature type="transmembrane region" description="Helical" evidence="6">
    <location>
        <begin position="192"/>
        <end position="211"/>
    </location>
</feature>
<dbReference type="OrthoDB" id="9807568at2"/>